<accession>A0ACB7PHY4</accession>
<evidence type="ECO:0000313" key="1">
    <source>
        <dbReference type="EMBL" id="KAH6641218.1"/>
    </source>
</evidence>
<gene>
    <name evidence="1" type="ORF">F5144DRAFT_642131</name>
</gene>
<protein>
    <submittedName>
        <fullName evidence="1">Uncharacterized protein</fullName>
    </submittedName>
</protein>
<proteinExistence type="predicted"/>
<name>A0ACB7PHY4_9PEZI</name>
<organism evidence="1 2">
    <name type="scientific">Chaetomium tenue</name>
    <dbReference type="NCBI Taxonomy" id="1854479"/>
    <lineage>
        <taxon>Eukaryota</taxon>
        <taxon>Fungi</taxon>
        <taxon>Dikarya</taxon>
        <taxon>Ascomycota</taxon>
        <taxon>Pezizomycotina</taxon>
        <taxon>Sordariomycetes</taxon>
        <taxon>Sordariomycetidae</taxon>
        <taxon>Sordariales</taxon>
        <taxon>Chaetomiaceae</taxon>
        <taxon>Chaetomium</taxon>
    </lineage>
</organism>
<keyword evidence="2" id="KW-1185">Reference proteome</keyword>
<reference evidence="1 2" key="1">
    <citation type="journal article" date="2021" name="Nat. Commun.">
        <title>Genetic determinants of endophytism in the Arabidopsis root mycobiome.</title>
        <authorList>
            <person name="Mesny F."/>
            <person name="Miyauchi S."/>
            <person name="Thiergart T."/>
            <person name="Pickel B."/>
            <person name="Atanasova L."/>
            <person name="Karlsson M."/>
            <person name="Huettel B."/>
            <person name="Barry K.W."/>
            <person name="Haridas S."/>
            <person name="Chen C."/>
            <person name="Bauer D."/>
            <person name="Andreopoulos W."/>
            <person name="Pangilinan J."/>
            <person name="LaButti K."/>
            <person name="Riley R."/>
            <person name="Lipzen A."/>
            <person name="Clum A."/>
            <person name="Drula E."/>
            <person name="Henrissat B."/>
            <person name="Kohler A."/>
            <person name="Grigoriev I.V."/>
            <person name="Martin F.M."/>
            <person name="Hacquard S."/>
        </authorList>
    </citation>
    <scope>NUCLEOTIDE SEQUENCE [LARGE SCALE GENOMIC DNA]</scope>
    <source>
        <strain evidence="1 2">MPI-SDFR-AT-0079</strain>
    </source>
</reference>
<comment type="caution">
    <text evidence="1">The sequence shown here is derived from an EMBL/GenBank/DDBJ whole genome shotgun (WGS) entry which is preliminary data.</text>
</comment>
<sequence length="914" mass="104798">MPESPKPLHFAVEVAYDLPSLNSLVEEHIEKAYADASSPLCPINDEWPERVFLNSRRLRDFIEAAFCKGQPTWNGHGPFHILRPYKMLSFLETGIRKRIADLHQARRVIWDAHEDEYMALYQRNPVEDGEGVDYQQESKMTLEQLTAHILDLRCLERVMDVFSRPEFCDPKHMPSHVPFNNLWFLFPVGSLIYVRDPNIPQNIWRVIQRTGGRKYRMRPDHVPLGEYEHLFSDFVIDSYHLDYDGIRYRPTFHQFKISSFDGAQLMSSLPVLPFRYVEYVDERVNRDDLLERARQFKSMTRIRHQSYSGRSYDRTPSGKRLSDLEVGSRKNVTRYSERIDSEVVVDFERALQDIPSWIPGGEDFKPYQMDTKEHDLIYVDQDEMWDSRFTEDFMEAETKKWKKWEEEALLSGPTEEEDLLLLPDRVFAFVLRTRSWACLEIGKDMHGNQSLTDVQLRDEPWENLELPVGHKEIVHALVDSHFSKDKSKNIQFDLVSGKGNGVIILLHGVPGVGKTSTAECAAQSYGRPLLPITCGDLGLTPAEVESGLQDIFRLAQAWDCVMLLDEADIFLAQRTPTDIERNALVSVFLRTLEYYEGILFLTTNRVGVFDEAFKSRIHLSLYYPPLTKDQTISIWRSHIATAKKESRIEVNDVDLVLYAQEIFQRQSDPQFGPVWNGRQIRNAFQIAVALAGFHSKGNRCIKLEPKHFSQVFNVSDQFSSYVWLVKQRNSDAQWNAMQMLRRDDWAYAGPPGVNPATNNQQGAHVPPRFSNFPQSSFGQQAGPSRSTAPFSSGMGTGGMVTTGGGAVNQFGNIQTTSSQQWHTGNIHYPLPVGQSNANLRLQPTPSTGMENSQQRLHCQEQSQSYAQPNPSHQQGLVQLNQLVSQQRQQNEQQQRPDALSFTNPTMLNLSHEVP</sequence>
<evidence type="ECO:0000313" key="2">
    <source>
        <dbReference type="Proteomes" id="UP000724584"/>
    </source>
</evidence>
<dbReference type="EMBL" id="JAGIZQ010000002">
    <property type="protein sequence ID" value="KAH6641218.1"/>
    <property type="molecule type" value="Genomic_DNA"/>
</dbReference>
<dbReference type="Proteomes" id="UP000724584">
    <property type="component" value="Unassembled WGS sequence"/>
</dbReference>